<evidence type="ECO:0000259" key="3">
    <source>
        <dbReference type="PROSITE" id="PS50238"/>
    </source>
</evidence>
<evidence type="ECO:0000256" key="1">
    <source>
        <dbReference type="ARBA" id="ARBA00022468"/>
    </source>
</evidence>
<keyword evidence="1" id="KW-0343">GTPase activation</keyword>
<dbReference type="EMBL" id="KQ459337">
    <property type="protein sequence ID" value="KPJ01383.1"/>
    <property type="molecule type" value="Genomic_DNA"/>
</dbReference>
<dbReference type="GO" id="GO:0007165">
    <property type="term" value="P:signal transduction"/>
    <property type="evidence" value="ECO:0007669"/>
    <property type="project" value="InterPro"/>
</dbReference>
<dbReference type="PANTHER" id="PTHR12635">
    <property type="entry name" value="RHO-GTPASE-ACTIVATING PROTEIN 6 FAMILY MEMBER"/>
    <property type="match status" value="1"/>
</dbReference>
<evidence type="ECO:0000313" key="4">
    <source>
        <dbReference type="EMBL" id="KPJ01383.1"/>
    </source>
</evidence>
<feature type="compositionally biased region" description="Basic and acidic residues" evidence="2">
    <location>
        <begin position="320"/>
        <end position="337"/>
    </location>
</feature>
<gene>
    <name evidence="4" type="ORF">RR46_03155</name>
</gene>
<dbReference type="PROSITE" id="PS50238">
    <property type="entry name" value="RHOGAP"/>
    <property type="match status" value="1"/>
</dbReference>
<evidence type="ECO:0000313" key="5">
    <source>
        <dbReference type="Proteomes" id="UP000053268"/>
    </source>
</evidence>
<protein>
    <submittedName>
        <fullName evidence="4">Rho GTPase-activating protein 6</fullName>
    </submittedName>
</protein>
<feature type="compositionally biased region" description="Basic and acidic residues" evidence="2">
    <location>
        <begin position="345"/>
        <end position="400"/>
    </location>
</feature>
<feature type="compositionally biased region" description="Low complexity" evidence="2">
    <location>
        <begin position="199"/>
        <end position="209"/>
    </location>
</feature>
<dbReference type="GO" id="GO:0005096">
    <property type="term" value="F:GTPase activator activity"/>
    <property type="evidence" value="ECO:0007669"/>
    <property type="project" value="UniProtKB-KW"/>
</dbReference>
<dbReference type="InterPro" id="IPR037863">
    <property type="entry name" value="RHOGAP6/36"/>
</dbReference>
<dbReference type="STRING" id="66420.A0A194Q778"/>
<dbReference type="InterPro" id="IPR000198">
    <property type="entry name" value="RhoGAP_dom"/>
</dbReference>
<dbReference type="Pfam" id="PF00620">
    <property type="entry name" value="RhoGAP"/>
    <property type="match status" value="1"/>
</dbReference>
<dbReference type="PANTHER" id="PTHR12635:SF7">
    <property type="entry name" value="RHO GTPASE ACTIVATING PROTEIN 6-RELATED"/>
    <property type="match status" value="1"/>
</dbReference>
<feature type="region of interest" description="Disordered" evidence="2">
    <location>
        <begin position="173"/>
        <end position="257"/>
    </location>
</feature>
<keyword evidence="5" id="KW-1185">Reference proteome</keyword>
<feature type="domain" description="Rho-GAP" evidence="3">
    <location>
        <begin position="1"/>
        <end position="105"/>
    </location>
</feature>
<feature type="compositionally biased region" description="Low complexity" evidence="2">
    <location>
        <begin position="279"/>
        <end position="306"/>
    </location>
</feature>
<dbReference type="Gene3D" id="1.10.555.10">
    <property type="entry name" value="Rho GTPase activation protein"/>
    <property type="match status" value="1"/>
</dbReference>
<sequence length="410" mass="43816">MPVVAEIRNRRLQWEALRLIVQLLPAAHRDTLSALLGFLAQLAAHAADDAQPGNKMDAANIATIFAPNILHRNKPNEAASAEQLSERADVINVVRQLVERQSELWALPAELLHEAYIHLAHSAPAVLDSLLLRRAECAEAAAVAGVGGGGECGEGGEGRRMWSREQFLHGAAATAAPPPALLHGEKSYSRSRRSRDAASETSSGSLSSAMTIITRVRSSEECVSSGVASSSGAPRTDSAPDSNDSASDYNETGGGASEDECVITASLHIPVAQARRRSASGSSSSAKRDSAVGSSPSASVSGASSPPASPPPLAPPAPHARPDIDRLGALARERNTSDARAVVLRQHDESASRRVRREVTVRREERAEERTENRRDERAEERTESRREERRETTLYKRGELISSAQSPPA</sequence>
<feature type="region of interest" description="Disordered" evidence="2">
    <location>
        <begin position="273"/>
        <end position="410"/>
    </location>
</feature>
<name>A0A194Q778_PAPXU</name>
<organism evidence="4 5">
    <name type="scientific">Papilio xuthus</name>
    <name type="common">Asian swallowtail butterfly</name>
    <dbReference type="NCBI Taxonomy" id="66420"/>
    <lineage>
        <taxon>Eukaryota</taxon>
        <taxon>Metazoa</taxon>
        <taxon>Ecdysozoa</taxon>
        <taxon>Arthropoda</taxon>
        <taxon>Hexapoda</taxon>
        <taxon>Insecta</taxon>
        <taxon>Pterygota</taxon>
        <taxon>Neoptera</taxon>
        <taxon>Endopterygota</taxon>
        <taxon>Lepidoptera</taxon>
        <taxon>Glossata</taxon>
        <taxon>Ditrysia</taxon>
        <taxon>Papilionoidea</taxon>
        <taxon>Papilionidae</taxon>
        <taxon>Papilioninae</taxon>
        <taxon>Papilio</taxon>
    </lineage>
</organism>
<feature type="compositionally biased region" description="Pro residues" evidence="2">
    <location>
        <begin position="307"/>
        <end position="319"/>
    </location>
</feature>
<accession>A0A194Q778</accession>
<evidence type="ECO:0000256" key="2">
    <source>
        <dbReference type="SAM" id="MobiDB-lite"/>
    </source>
</evidence>
<feature type="compositionally biased region" description="Basic and acidic residues" evidence="2">
    <location>
        <begin position="183"/>
        <end position="198"/>
    </location>
</feature>
<dbReference type="Proteomes" id="UP000053268">
    <property type="component" value="Unassembled WGS sequence"/>
</dbReference>
<proteinExistence type="predicted"/>
<dbReference type="InterPro" id="IPR008936">
    <property type="entry name" value="Rho_GTPase_activation_prot"/>
</dbReference>
<dbReference type="AlphaFoldDB" id="A0A194Q778"/>
<dbReference type="SUPFAM" id="SSF48350">
    <property type="entry name" value="GTPase activation domain, GAP"/>
    <property type="match status" value="1"/>
</dbReference>
<reference evidence="4 5" key="1">
    <citation type="journal article" date="2015" name="Nat. Commun.">
        <title>Outbred genome sequencing and CRISPR/Cas9 gene editing in butterflies.</title>
        <authorList>
            <person name="Li X."/>
            <person name="Fan D."/>
            <person name="Zhang W."/>
            <person name="Liu G."/>
            <person name="Zhang L."/>
            <person name="Zhao L."/>
            <person name="Fang X."/>
            <person name="Chen L."/>
            <person name="Dong Y."/>
            <person name="Chen Y."/>
            <person name="Ding Y."/>
            <person name="Zhao R."/>
            <person name="Feng M."/>
            <person name="Zhu Y."/>
            <person name="Feng Y."/>
            <person name="Jiang X."/>
            <person name="Zhu D."/>
            <person name="Xiang H."/>
            <person name="Feng X."/>
            <person name="Li S."/>
            <person name="Wang J."/>
            <person name="Zhang G."/>
            <person name="Kronforst M.R."/>
            <person name="Wang W."/>
        </authorList>
    </citation>
    <scope>NUCLEOTIDE SEQUENCE [LARGE SCALE GENOMIC DNA]</scope>
    <source>
        <strain evidence="4">Ya'a_city_454_Px</strain>
        <tissue evidence="4">Whole body</tissue>
    </source>
</reference>
<feature type="compositionally biased region" description="Low complexity" evidence="2">
    <location>
        <begin position="221"/>
        <end position="248"/>
    </location>
</feature>